<name>A0A839NFQ7_9MICO</name>
<keyword evidence="1" id="KW-0472">Membrane</keyword>
<dbReference type="AlphaFoldDB" id="A0A839NFQ7"/>
<reference evidence="2 3" key="1">
    <citation type="submission" date="2020-08" db="EMBL/GenBank/DDBJ databases">
        <title>Sequencing the genomes of 1000 actinobacteria strains.</title>
        <authorList>
            <person name="Klenk H.-P."/>
        </authorList>
    </citation>
    <scope>NUCLEOTIDE SEQUENCE [LARGE SCALE GENOMIC DNA]</scope>
    <source>
        <strain evidence="2 3">DSM 105369</strain>
    </source>
</reference>
<proteinExistence type="predicted"/>
<dbReference type="Proteomes" id="UP000559182">
    <property type="component" value="Unassembled WGS sequence"/>
</dbReference>
<evidence type="ECO:0000256" key="1">
    <source>
        <dbReference type="SAM" id="Phobius"/>
    </source>
</evidence>
<protein>
    <submittedName>
        <fullName evidence="2">Uncharacterized protein</fullName>
    </submittedName>
</protein>
<keyword evidence="3" id="KW-1185">Reference proteome</keyword>
<comment type="caution">
    <text evidence="2">The sequence shown here is derived from an EMBL/GenBank/DDBJ whole genome shotgun (WGS) entry which is preliminary data.</text>
</comment>
<keyword evidence="1" id="KW-0812">Transmembrane</keyword>
<dbReference type="EMBL" id="JACHVQ010000004">
    <property type="protein sequence ID" value="MBB2893975.1"/>
    <property type="molecule type" value="Genomic_DNA"/>
</dbReference>
<feature type="transmembrane region" description="Helical" evidence="1">
    <location>
        <begin position="6"/>
        <end position="24"/>
    </location>
</feature>
<evidence type="ECO:0000313" key="2">
    <source>
        <dbReference type="EMBL" id="MBB2893975.1"/>
    </source>
</evidence>
<accession>A0A839NFQ7</accession>
<sequence length="32" mass="3486">MTATLTIITEVVVVLGFILARQLMPPGSRTTR</sequence>
<evidence type="ECO:0000313" key="3">
    <source>
        <dbReference type="Proteomes" id="UP000559182"/>
    </source>
</evidence>
<keyword evidence="1" id="KW-1133">Transmembrane helix</keyword>
<gene>
    <name evidence="2" type="ORF">FHU39_004011</name>
</gene>
<organism evidence="2 3">
    <name type="scientific">Flexivirga oryzae</name>
    <dbReference type="NCBI Taxonomy" id="1794944"/>
    <lineage>
        <taxon>Bacteria</taxon>
        <taxon>Bacillati</taxon>
        <taxon>Actinomycetota</taxon>
        <taxon>Actinomycetes</taxon>
        <taxon>Micrococcales</taxon>
        <taxon>Dermacoccaceae</taxon>
        <taxon>Flexivirga</taxon>
    </lineage>
</organism>